<name>A0ABR7XEA7_9BACT</name>
<keyword evidence="2" id="KW-0238">DNA-binding</keyword>
<proteinExistence type="predicted"/>
<dbReference type="InterPro" id="IPR036388">
    <property type="entry name" value="WH-like_DNA-bd_sf"/>
</dbReference>
<dbReference type="EMBL" id="JACXAJ010000001">
    <property type="protein sequence ID" value="MBD1396241.1"/>
    <property type="molecule type" value="Genomic_DNA"/>
</dbReference>
<evidence type="ECO:0000256" key="1">
    <source>
        <dbReference type="ARBA" id="ARBA00023015"/>
    </source>
</evidence>
<gene>
    <name evidence="5" type="ORF">H9Q13_03605</name>
</gene>
<feature type="domain" description="HTH marR-type" evidence="4">
    <location>
        <begin position="1"/>
        <end position="149"/>
    </location>
</feature>
<dbReference type="SUPFAM" id="SSF46785">
    <property type="entry name" value="Winged helix' DNA-binding domain"/>
    <property type="match status" value="1"/>
</dbReference>
<evidence type="ECO:0000313" key="5">
    <source>
        <dbReference type="EMBL" id="MBD1396241.1"/>
    </source>
</evidence>
<keyword evidence="3" id="KW-0804">Transcription</keyword>
<comment type="caution">
    <text evidence="5">The sequence shown here is derived from an EMBL/GenBank/DDBJ whole genome shotgun (WGS) entry which is preliminary data.</text>
</comment>
<dbReference type="InterPro" id="IPR036390">
    <property type="entry name" value="WH_DNA-bd_sf"/>
</dbReference>
<evidence type="ECO:0000256" key="2">
    <source>
        <dbReference type="ARBA" id="ARBA00023125"/>
    </source>
</evidence>
<dbReference type="SMART" id="SM00347">
    <property type="entry name" value="HTH_MARR"/>
    <property type="match status" value="1"/>
</dbReference>
<keyword evidence="6" id="KW-1185">Reference proteome</keyword>
<organism evidence="5 6">
    <name type="scientific">Pontibacter aquaedesilientis</name>
    <dbReference type="NCBI Taxonomy" id="2766980"/>
    <lineage>
        <taxon>Bacteria</taxon>
        <taxon>Pseudomonadati</taxon>
        <taxon>Bacteroidota</taxon>
        <taxon>Cytophagia</taxon>
        <taxon>Cytophagales</taxon>
        <taxon>Hymenobacteraceae</taxon>
        <taxon>Pontibacter</taxon>
    </lineage>
</organism>
<keyword evidence="1" id="KW-0805">Transcription regulation</keyword>
<dbReference type="PRINTS" id="PR00598">
    <property type="entry name" value="HTHMARR"/>
</dbReference>
<dbReference type="RefSeq" id="WP_191182366.1">
    <property type="nucleotide sequence ID" value="NZ_JACXAJ010000001.1"/>
</dbReference>
<dbReference type="PANTHER" id="PTHR42756:SF1">
    <property type="entry name" value="TRANSCRIPTIONAL REPRESSOR OF EMRAB OPERON"/>
    <property type="match status" value="1"/>
</dbReference>
<dbReference type="PROSITE" id="PS50995">
    <property type="entry name" value="HTH_MARR_2"/>
    <property type="match status" value="1"/>
</dbReference>
<evidence type="ECO:0000313" key="6">
    <source>
        <dbReference type="Proteomes" id="UP000625551"/>
    </source>
</evidence>
<evidence type="ECO:0000256" key="3">
    <source>
        <dbReference type="ARBA" id="ARBA00023163"/>
    </source>
</evidence>
<dbReference type="Gene3D" id="1.10.10.10">
    <property type="entry name" value="Winged helix-like DNA-binding domain superfamily/Winged helix DNA-binding domain"/>
    <property type="match status" value="1"/>
</dbReference>
<dbReference type="InterPro" id="IPR000835">
    <property type="entry name" value="HTH_MarR-typ"/>
</dbReference>
<dbReference type="Proteomes" id="UP000625551">
    <property type="component" value="Unassembled WGS sequence"/>
</dbReference>
<sequence>MQLERQLCMIAIRNEWQKASLNIILTNSLLINGYEEFFKKNDLTAQQYNILRILRDQFPKPISTSVLRNYMLDKMSDTSRLVSRLKTKGLVDVDRNSSDKRLVNILVSDKGLKLLGLIDLELYKLDNLMQGLSEEEAVQLSNLLEKARMSIKTADARLIKEIQEV</sequence>
<accession>A0ABR7XEA7</accession>
<dbReference type="PANTHER" id="PTHR42756">
    <property type="entry name" value="TRANSCRIPTIONAL REGULATOR, MARR"/>
    <property type="match status" value="1"/>
</dbReference>
<evidence type="ECO:0000259" key="4">
    <source>
        <dbReference type="PROSITE" id="PS50995"/>
    </source>
</evidence>
<protein>
    <submittedName>
        <fullName evidence="5">MarR family transcriptional regulator</fullName>
    </submittedName>
</protein>
<reference evidence="5 6" key="1">
    <citation type="submission" date="2020-09" db="EMBL/GenBank/DDBJ databases">
        <title>Genome sequencing and assembly of Pontibacter sp.</title>
        <authorList>
            <person name="Chhetri G."/>
        </authorList>
    </citation>
    <scope>NUCLEOTIDE SEQUENCE [LARGE SCALE GENOMIC DNA]</scope>
    <source>
        <strain evidence="5 6">JH31</strain>
    </source>
</reference>